<dbReference type="Pfam" id="PF02538">
    <property type="entry name" value="Hydantoinase_B"/>
    <property type="match status" value="1"/>
</dbReference>
<feature type="region of interest" description="Disordered" evidence="1">
    <location>
        <begin position="513"/>
        <end position="534"/>
    </location>
</feature>
<dbReference type="RefSeq" id="WP_252914313.1">
    <property type="nucleotide sequence ID" value="NZ_JAAAML010000001.1"/>
</dbReference>
<keyword evidence="4" id="KW-1185">Reference proteome</keyword>
<feature type="domain" description="Hydantoinase B/oxoprolinase" evidence="2">
    <location>
        <begin position="7"/>
        <end position="522"/>
    </location>
</feature>
<reference evidence="3 4" key="1">
    <citation type="submission" date="2020-01" db="EMBL/GenBank/DDBJ databases">
        <title>Genomes of bacteria type strains.</title>
        <authorList>
            <person name="Chen J."/>
            <person name="Zhu S."/>
            <person name="Yang J."/>
        </authorList>
    </citation>
    <scope>NUCLEOTIDE SEQUENCE [LARGE SCALE GENOMIC DNA]</scope>
    <source>
        <strain evidence="3 4">DSM 16655</strain>
    </source>
</reference>
<organism evidence="3 4">
    <name type="scientific">Hoeflea alexandrii</name>
    <dbReference type="NCBI Taxonomy" id="288436"/>
    <lineage>
        <taxon>Bacteria</taxon>
        <taxon>Pseudomonadati</taxon>
        <taxon>Pseudomonadota</taxon>
        <taxon>Alphaproteobacteria</taxon>
        <taxon>Hyphomicrobiales</taxon>
        <taxon>Rhizobiaceae</taxon>
        <taxon>Hoeflea</taxon>
    </lineage>
</organism>
<evidence type="ECO:0000256" key="1">
    <source>
        <dbReference type="SAM" id="MobiDB-lite"/>
    </source>
</evidence>
<evidence type="ECO:0000313" key="4">
    <source>
        <dbReference type="Proteomes" id="UP001320715"/>
    </source>
</evidence>
<protein>
    <submittedName>
        <fullName evidence="3">Hydantoinase B/oxoprolinase family protein</fullName>
    </submittedName>
</protein>
<dbReference type="InterPro" id="IPR045079">
    <property type="entry name" value="Oxoprolinase-like"/>
</dbReference>
<evidence type="ECO:0000259" key="2">
    <source>
        <dbReference type="Pfam" id="PF02538"/>
    </source>
</evidence>
<dbReference type="EMBL" id="JAAAML010000001">
    <property type="protein sequence ID" value="MCO6406765.1"/>
    <property type="molecule type" value="Genomic_DNA"/>
</dbReference>
<dbReference type="PANTHER" id="PTHR11365">
    <property type="entry name" value="5-OXOPROLINASE RELATED"/>
    <property type="match status" value="1"/>
</dbReference>
<accession>A0ABT1CKP7</accession>
<gene>
    <name evidence="3" type="ORF">GTW23_01145</name>
</gene>
<evidence type="ECO:0000313" key="3">
    <source>
        <dbReference type="EMBL" id="MCO6406765.1"/>
    </source>
</evidence>
<dbReference type="PANTHER" id="PTHR11365:SF23">
    <property type="entry name" value="HYPOTHETICAL 5-OXOPROLINASE (EUROFUNG)-RELATED"/>
    <property type="match status" value="1"/>
</dbReference>
<proteinExistence type="predicted"/>
<name>A0ABT1CKP7_9HYPH</name>
<sequence>MTPHTHDPITFSVIQAGLTAAADEMFAVLKKTAMSPIIYEVLDVGTGITDARGELVSSGAGIPTFVGVLDKAVKRILEIEGASNVREGDLFVTNDPSYGGVTHLNDVVIAMPVFAQSELVAWTASIAHWNDIGGMTPGSMSTTASEIFQEGLRLPAVRLFDGGELLQPVFDIIMANSRLPDFVRGDLWAQVAASRRAASRVAQLVETYGLDTFKTALENLFEEGERRARAGLALLPKGTFRIEEEQDDGAHWQAEIRITDDTFTVDLSGNPDQRAAPYNTSRDGAVISSQMIFRALSDPTLAANAGSFRPLKVITREGTIFHATGTAPHGYYFETRIRLYDMLWQCMARALPERMPAGHFASICGTVLAGDHPDTGRRFTMVEPQMGGWGATAERDGLDAMYSASHGETFNCPVEICETRYGIDVGYKRLNESADGHGQHAGGKGLSVSYKPRGRTVLAGGYSRNRVPVWGLNGGENGGTNAIAVTRRDGSSESYAFVSGLVIEPGDEITISTANGGGWGKPTGGNGRNMFPRG</sequence>
<comment type="caution">
    <text evidence="3">The sequence shown here is derived from an EMBL/GenBank/DDBJ whole genome shotgun (WGS) entry which is preliminary data.</text>
</comment>
<feature type="compositionally biased region" description="Gly residues" evidence="1">
    <location>
        <begin position="515"/>
        <end position="527"/>
    </location>
</feature>
<dbReference type="InterPro" id="IPR003692">
    <property type="entry name" value="Hydantoinase_B"/>
</dbReference>
<dbReference type="Proteomes" id="UP001320715">
    <property type="component" value="Unassembled WGS sequence"/>
</dbReference>